<dbReference type="GO" id="GO:0005737">
    <property type="term" value="C:cytoplasm"/>
    <property type="evidence" value="ECO:0007669"/>
    <property type="project" value="UniProtKB-SubCell"/>
</dbReference>
<evidence type="ECO:0000313" key="4">
    <source>
        <dbReference type="Proteomes" id="UP000249754"/>
    </source>
</evidence>
<dbReference type="STRING" id="188932.AY601_1311"/>
<dbReference type="RefSeq" id="WP_111635661.1">
    <property type="nucleotide sequence ID" value="NZ_QLLR01000029.1"/>
</dbReference>
<dbReference type="GO" id="GO:0005507">
    <property type="term" value="F:copper ion binding"/>
    <property type="evidence" value="ECO:0007669"/>
    <property type="project" value="TreeGrafter"/>
</dbReference>
<dbReference type="InterPro" id="IPR036822">
    <property type="entry name" value="CutC-like_dom_sf"/>
</dbReference>
<proteinExistence type="inferred from homology"/>
<keyword evidence="2" id="KW-0963">Cytoplasm</keyword>
<comment type="subcellular location">
    <subcellularLocation>
        <location evidence="2">Cytoplasm</location>
    </subcellularLocation>
</comment>
<dbReference type="InterPro" id="IPR005627">
    <property type="entry name" value="CutC-like"/>
</dbReference>
<protein>
    <recommendedName>
        <fullName evidence="2">PF03932 family protein CutC</fullName>
    </recommendedName>
</protein>
<sequence length="246" mass="26514">MIEMEVCANSVSSALEAQLGGAKRVELCASLTEGGTTPSYAEIKLAKKILTLEVFPIIRPRGGDFLYSALEFELMKEDIKICKALQCDGIVTGILTAEGKIDKERCAELIELAKPMKVAFHRAFDMVVNMEEALEDLISIGVIRVLTSGGKATALDGAEQLARLIKQAAGRITVMPGAGVSSSTIRQLILKTGAKEFHASARKNHASKMLFRNSELSMGNDADEYSSSFTDAELVKNLLELANSAE</sequence>
<comment type="caution">
    <text evidence="3">The sequence shown here is derived from an EMBL/GenBank/DDBJ whole genome shotgun (WGS) entry which is preliminary data.</text>
</comment>
<comment type="caution">
    <text evidence="2">Once thought to be involved in copper homeostasis, experiments in E.coli have shown this is not the case.</text>
</comment>
<dbReference type="Pfam" id="PF03932">
    <property type="entry name" value="CutC"/>
    <property type="match status" value="1"/>
</dbReference>
<gene>
    <name evidence="2" type="primary">cutC</name>
    <name evidence="3" type="ORF">LY11_04303</name>
</gene>
<dbReference type="Gene3D" id="3.20.20.380">
    <property type="entry name" value="Copper homeostasis (CutC) domain"/>
    <property type="match status" value="1"/>
</dbReference>
<dbReference type="PANTHER" id="PTHR12598:SF0">
    <property type="entry name" value="COPPER HOMEOSTASIS PROTEIN CUTC HOMOLOG"/>
    <property type="match status" value="1"/>
</dbReference>
<evidence type="ECO:0000256" key="2">
    <source>
        <dbReference type="HAMAP-Rule" id="MF_00795"/>
    </source>
</evidence>
<dbReference type="SUPFAM" id="SSF110395">
    <property type="entry name" value="CutC-like"/>
    <property type="match status" value="1"/>
</dbReference>
<name>A0A327S8E3_9SPHI</name>
<dbReference type="FunFam" id="3.20.20.380:FF:000001">
    <property type="entry name" value="Copper homeostasis protein CutC"/>
    <property type="match status" value="1"/>
</dbReference>
<dbReference type="EMBL" id="QLLR01000029">
    <property type="protein sequence ID" value="RAJ24945.1"/>
    <property type="molecule type" value="Genomic_DNA"/>
</dbReference>
<reference evidence="3 4" key="1">
    <citation type="submission" date="2018-06" db="EMBL/GenBank/DDBJ databases">
        <title>Genomic Encyclopedia of Archaeal and Bacterial Type Strains, Phase II (KMG-II): from individual species to whole genera.</title>
        <authorList>
            <person name="Goeker M."/>
        </authorList>
    </citation>
    <scope>NUCLEOTIDE SEQUENCE [LARGE SCALE GENOMIC DNA]</scope>
    <source>
        <strain evidence="3 4">DSM 14825</strain>
    </source>
</reference>
<accession>A0A327S8E3</accession>
<dbReference type="AlphaFoldDB" id="A0A327S8E3"/>
<evidence type="ECO:0000313" key="3">
    <source>
        <dbReference type="EMBL" id="RAJ24945.1"/>
    </source>
</evidence>
<dbReference type="OrthoDB" id="9815677at2"/>
<evidence type="ECO:0000256" key="1">
    <source>
        <dbReference type="ARBA" id="ARBA00007768"/>
    </source>
</evidence>
<dbReference type="PANTHER" id="PTHR12598">
    <property type="entry name" value="COPPER HOMEOSTASIS PROTEIN CUTC"/>
    <property type="match status" value="1"/>
</dbReference>
<comment type="similarity">
    <text evidence="1 2">Belongs to the CutC family.</text>
</comment>
<dbReference type="Proteomes" id="UP000249754">
    <property type="component" value="Unassembled WGS sequence"/>
</dbReference>
<organism evidence="3 4">
    <name type="scientific">Pedobacter cryoconitis</name>
    <dbReference type="NCBI Taxonomy" id="188932"/>
    <lineage>
        <taxon>Bacteria</taxon>
        <taxon>Pseudomonadati</taxon>
        <taxon>Bacteroidota</taxon>
        <taxon>Sphingobacteriia</taxon>
        <taxon>Sphingobacteriales</taxon>
        <taxon>Sphingobacteriaceae</taxon>
        <taxon>Pedobacter</taxon>
    </lineage>
</organism>
<dbReference type="HAMAP" id="MF_00795">
    <property type="entry name" value="CutC"/>
    <property type="match status" value="1"/>
</dbReference>